<feature type="region of interest" description="Disordered" evidence="1">
    <location>
        <begin position="1"/>
        <end position="32"/>
    </location>
</feature>
<dbReference type="Proteomes" id="UP000694251">
    <property type="component" value="Chromosome 8"/>
</dbReference>
<dbReference type="EMBL" id="JAEFBJ010000008">
    <property type="protein sequence ID" value="KAG7583846.1"/>
    <property type="molecule type" value="Genomic_DNA"/>
</dbReference>
<feature type="region of interest" description="Disordered" evidence="1">
    <location>
        <begin position="57"/>
        <end position="89"/>
    </location>
</feature>
<organism evidence="2 3">
    <name type="scientific">Arabidopsis suecica</name>
    <name type="common">Swedish thale-cress</name>
    <name type="synonym">Cardaminopsis suecica</name>
    <dbReference type="NCBI Taxonomy" id="45249"/>
    <lineage>
        <taxon>Eukaryota</taxon>
        <taxon>Viridiplantae</taxon>
        <taxon>Streptophyta</taxon>
        <taxon>Embryophyta</taxon>
        <taxon>Tracheophyta</taxon>
        <taxon>Spermatophyta</taxon>
        <taxon>Magnoliopsida</taxon>
        <taxon>eudicotyledons</taxon>
        <taxon>Gunneridae</taxon>
        <taxon>Pentapetalae</taxon>
        <taxon>rosids</taxon>
        <taxon>malvids</taxon>
        <taxon>Brassicales</taxon>
        <taxon>Brassicaceae</taxon>
        <taxon>Camelineae</taxon>
        <taxon>Arabidopsis</taxon>
    </lineage>
</organism>
<proteinExistence type="predicted"/>
<name>A0A8T2BCY8_ARASU</name>
<sequence length="126" mass="13656">MVGMMRSGDNGGLHGGEKQVEEEDDGSADRPTLLFLPIPNQIVPLFVVITMAITKGGACSPRSESSCSRSEQSAELRSSKRPMQSDPKYSEIAVQSWSCNVGAAEERHSCNVGVVEEQKEEEKKVS</sequence>
<accession>A0A8T2BCY8</accession>
<evidence type="ECO:0000256" key="1">
    <source>
        <dbReference type="SAM" id="MobiDB-lite"/>
    </source>
</evidence>
<evidence type="ECO:0000313" key="2">
    <source>
        <dbReference type="EMBL" id="KAG7583846.1"/>
    </source>
</evidence>
<keyword evidence="3" id="KW-1185">Reference proteome</keyword>
<comment type="caution">
    <text evidence="2">The sequence shown here is derived from an EMBL/GenBank/DDBJ whole genome shotgun (WGS) entry which is preliminary data.</text>
</comment>
<evidence type="ECO:0000313" key="3">
    <source>
        <dbReference type="Proteomes" id="UP000694251"/>
    </source>
</evidence>
<gene>
    <name evidence="2" type="ORF">ISN44_As08g033490</name>
</gene>
<dbReference type="AlphaFoldDB" id="A0A8T2BCY8"/>
<protein>
    <submittedName>
        <fullName evidence="2">Uncharacterized protein</fullName>
    </submittedName>
</protein>
<reference evidence="2 3" key="1">
    <citation type="submission" date="2020-12" db="EMBL/GenBank/DDBJ databases">
        <title>Concerted genomic and epigenomic changes stabilize Arabidopsis allopolyploids.</title>
        <authorList>
            <person name="Chen Z."/>
        </authorList>
    </citation>
    <scope>NUCLEOTIDE SEQUENCE [LARGE SCALE GENOMIC DNA]</scope>
    <source>
        <strain evidence="2">As9502</strain>
        <tissue evidence="2">Leaf</tissue>
    </source>
</reference>
<feature type="compositionally biased region" description="Low complexity" evidence="1">
    <location>
        <begin position="59"/>
        <end position="71"/>
    </location>
</feature>